<proteinExistence type="predicted"/>
<accession>A0A166SVD2</accession>
<name>A0A166SVD2_9PEZI</name>
<gene>
    <name evidence="1" type="ORF">CT0861_06563</name>
</gene>
<dbReference type="EMBL" id="LFIV01000075">
    <property type="protein sequence ID" value="KZL71250.1"/>
    <property type="molecule type" value="Genomic_DNA"/>
</dbReference>
<keyword evidence="2" id="KW-1185">Reference proteome</keyword>
<comment type="caution">
    <text evidence="1">The sequence shown here is derived from an EMBL/GenBank/DDBJ whole genome shotgun (WGS) entry which is preliminary data.</text>
</comment>
<evidence type="ECO:0000313" key="2">
    <source>
        <dbReference type="Proteomes" id="UP000076552"/>
    </source>
</evidence>
<organism evidence="1 2">
    <name type="scientific">Colletotrichum tofieldiae</name>
    <dbReference type="NCBI Taxonomy" id="708197"/>
    <lineage>
        <taxon>Eukaryota</taxon>
        <taxon>Fungi</taxon>
        <taxon>Dikarya</taxon>
        <taxon>Ascomycota</taxon>
        <taxon>Pezizomycotina</taxon>
        <taxon>Sordariomycetes</taxon>
        <taxon>Hypocreomycetidae</taxon>
        <taxon>Glomerellales</taxon>
        <taxon>Glomerellaceae</taxon>
        <taxon>Colletotrichum</taxon>
        <taxon>Colletotrichum spaethianum species complex</taxon>
    </lineage>
</organism>
<dbReference type="AlphaFoldDB" id="A0A166SVD2"/>
<evidence type="ECO:0000313" key="1">
    <source>
        <dbReference type="EMBL" id="KZL71250.1"/>
    </source>
</evidence>
<protein>
    <submittedName>
        <fullName evidence="1">Uncharacterized protein</fullName>
    </submittedName>
</protein>
<reference evidence="1 2" key="1">
    <citation type="submission" date="2015-06" db="EMBL/GenBank/DDBJ databases">
        <title>Survival trade-offs in plant roots during colonization by closely related pathogenic and mutualistic fungi.</title>
        <authorList>
            <person name="Hacquard S."/>
            <person name="Kracher B."/>
            <person name="Hiruma K."/>
            <person name="Weinman A."/>
            <person name="Muench P."/>
            <person name="Garrido Oter R."/>
            <person name="Ver Loren van Themaat E."/>
            <person name="Dallerey J.-F."/>
            <person name="Damm U."/>
            <person name="Henrissat B."/>
            <person name="Lespinet O."/>
            <person name="Thon M."/>
            <person name="Kemen E."/>
            <person name="McHardy A.C."/>
            <person name="Schulze-Lefert P."/>
            <person name="O'Connell R.J."/>
        </authorList>
    </citation>
    <scope>NUCLEOTIDE SEQUENCE [LARGE SCALE GENOMIC DNA]</scope>
    <source>
        <strain evidence="1 2">0861</strain>
    </source>
</reference>
<dbReference type="Proteomes" id="UP000076552">
    <property type="component" value="Unassembled WGS sequence"/>
</dbReference>
<sequence>MFGPDRPLYSRDEFVSELTSYYEFLTGIFLPPQPSDAHLKADGHINADYIKRFHLNKNDTAVGRIKHIPFIQRDEKDDKEPWMIYEKTASPDFAGDVILGMPSKYAIEGLLELFDGWQEACDGIPEHVGEKPAELLQRDAPDEESWRRYETYTKPGFFSMVKQQWRSGRLIACKRREVAFSTTPDYFVQEVCREEGIFTEDYDRESCIARLFAYRISSALTSEPRSEERGFRCCAHDNEHDGLADQSLQPLGSAPPGTAVWLKAECLDPSPEQELNQPHLNPDWLGTKVF</sequence>
<dbReference type="STRING" id="708197.A0A166SVD2"/>